<evidence type="ECO:0000256" key="1">
    <source>
        <dbReference type="SAM" id="MobiDB-lite"/>
    </source>
</evidence>
<dbReference type="EMBL" id="KV419396">
    <property type="protein sequence ID" value="KZS97705.1"/>
    <property type="molecule type" value="Genomic_DNA"/>
</dbReference>
<feature type="region of interest" description="Disordered" evidence="1">
    <location>
        <begin position="741"/>
        <end position="805"/>
    </location>
</feature>
<dbReference type="OrthoDB" id="3223264at2759"/>
<feature type="compositionally biased region" description="Low complexity" evidence="1">
    <location>
        <begin position="89"/>
        <end position="117"/>
    </location>
</feature>
<reference evidence="2 3" key="1">
    <citation type="journal article" date="2016" name="Mol. Biol. Evol.">
        <title>Comparative Genomics of Early-Diverging Mushroom-Forming Fungi Provides Insights into the Origins of Lignocellulose Decay Capabilities.</title>
        <authorList>
            <person name="Nagy L.G."/>
            <person name="Riley R."/>
            <person name="Tritt A."/>
            <person name="Adam C."/>
            <person name="Daum C."/>
            <person name="Floudas D."/>
            <person name="Sun H."/>
            <person name="Yadav J.S."/>
            <person name="Pangilinan J."/>
            <person name="Larsson K.H."/>
            <person name="Matsuura K."/>
            <person name="Barry K."/>
            <person name="Labutti K."/>
            <person name="Kuo R."/>
            <person name="Ohm R.A."/>
            <person name="Bhattacharya S.S."/>
            <person name="Shirouzu T."/>
            <person name="Yoshinaga Y."/>
            <person name="Martin F.M."/>
            <person name="Grigoriev I.V."/>
            <person name="Hibbett D.S."/>
        </authorList>
    </citation>
    <scope>NUCLEOTIDE SEQUENCE [LARGE SCALE GENOMIC DNA]</scope>
    <source>
        <strain evidence="2 3">HHB9708</strain>
    </source>
</reference>
<feature type="compositionally biased region" description="Low complexity" evidence="1">
    <location>
        <begin position="755"/>
        <end position="771"/>
    </location>
</feature>
<organism evidence="2 3">
    <name type="scientific">Sistotremastrum niveocremeum HHB9708</name>
    <dbReference type="NCBI Taxonomy" id="1314777"/>
    <lineage>
        <taxon>Eukaryota</taxon>
        <taxon>Fungi</taxon>
        <taxon>Dikarya</taxon>
        <taxon>Basidiomycota</taxon>
        <taxon>Agaricomycotina</taxon>
        <taxon>Agaricomycetes</taxon>
        <taxon>Sistotremastrales</taxon>
        <taxon>Sistotremastraceae</taxon>
        <taxon>Sertulicium</taxon>
        <taxon>Sertulicium niveocremeum</taxon>
    </lineage>
</organism>
<name>A0A164ZGI7_9AGAM</name>
<protein>
    <submittedName>
        <fullName evidence="2">Uncharacterized protein</fullName>
    </submittedName>
</protein>
<feature type="compositionally biased region" description="Pro residues" evidence="1">
    <location>
        <begin position="62"/>
        <end position="74"/>
    </location>
</feature>
<feature type="region of interest" description="Disordered" evidence="1">
    <location>
        <begin position="372"/>
        <end position="483"/>
    </location>
</feature>
<dbReference type="STRING" id="1314777.A0A164ZGI7"/>
<feature type="compositionally biased region" description="Pro residues" evidence="1">
    <location>
        <begin position="196"/>
        <end position="209"/>
    </location>
</feature>
<accession>A0A164ZGI7</accession>
<feature type="compositionally biased region" description="Gly residues" evidence="1">
    <location>
        <begin position="296"/>
        <end position="311"/>
    </location>
</feature>
<feature type="region of interest" description="Disordered" evidence="1">
    <location>
        <begin position="607"/>
        <end position="652"/>
    </location>
</feature>
<evidence type="ECO:0000313" key="3">
    <source>
        <dbReference type="Proteomes" id="UP000076722"/>
    </source>
</evidence>
<proteinExistence type="predicted"/>
<feature type="compositionally biased region" description="Gly residues" evidence="1">
    <location>
        <begin position="259"/>
        <end position="288"/>
    </location>
</feature>
<feature type="region of interest" description="Disordered" evidence="1">
    <location>
        <begin position="576"/>
        <end position="595"/>
    </location>
</feature>
<feature type="compositionally biased region" description="Low complexity" evidence="1">
    <location>
        <begin position="408"/>
        <end position="420"/>
    </location>
</feature>
<keyword evidence="3" id="KW-1185">Reference proteome</keyword>
<gene>
    <name evidence="2" type="ORF">SISNIDRAFT_449258</name>
</gene>
<dbReference type="AlphaFoldDB" id="A0A164ZGI7"/>
<feature type="region of interest" description="Disordered" evidence="1">
    <location>
        <begin position="1"/>
        <end position="346"/>
    </location>
</feature>
<feature type="compositionally biased region" description="Basic and acidic residues" evidence="1">
    <location>
        <begin position="320"/>
        <end position="331"/>
    </location>
</feature>
<sequence length="1077" mass="116555">MNTNPFNQPPRAQPYNTTQPLPPGQIPQQNSYDYSAYWASHQPQGAALGAQYHPTHVFPQPSQQPQPPPPPPPEQSALYANYGYGPHWQRQQQQQHQQQQQAQQQQQQAAFIASQPQPMMGHPTYNPYQAQVAQPPMYPGAQQTPFVQAPPQAFRPPPQPHFISIPQSAIHPPTQPMRHNTHQSPPAKRPRFDGPQHPPTQPRPQPPTGPAQQNNHAILRGGVNQMPLGGRGGAPMAPMAHRNGMGRGGTQMSAPGPMLGRGGMGVSRGRGGRGSGTFGQAGRGGGLGQSRLHGNRFGGGHNRRGGGGGAFGKRSGLSNRENKPENDRAKDSTASTAVKDGARKEENRRSLTDFKLIGLQIQELDWSWGICTPIPAEPSSSENGERSDDQTQVKEEDQEMDLDEKKILAPSSSVPPLASEPRSRVRVYFHFPEDHLAPASVPAAGSGLTRGKRKKTDDDDDDEVNERNIRPRQASAAPSVDMVSIDEQSAIAGTSDNGRDGTQETEDNDWLMAAIAEGSEGEKSELLVTEGELAAGLDNLDADSSMLLGQDASTSELQGAELVTSDEHDLVPPLFEPNVLDSSHSGEPPKEDSEPLLQVTEIEDNLEEGEILSLTGVRPEAEEDMIAETSTKSDEKTSTDAPPAAGLVGDSSEVSASLSLALPESHDSSEHAQMVTDEEGIDADNLPLLDNQVVLPDGDGESLIVSTNAGTLEGGSSRAATPPLYVSVAPDAAMTKTLGILDSPHESQPSSTLFGSSYSASEPAEAGSPSSKQDSNALNDAPKEPSEAGPTNSRPPPSANRLSITYGSSQRRLVIDATVVDRMKVFRKDGRFEVQMSISKDETGLKGILMEGCSSENPINRPMDLTTESEEDPLNPPFFKTDLPAKVTLTIFLDKYKPLSEPGWCKSGNVEEWLRKEFGNATDEDGWENRIEVVDPETPFSIIGLIENWSQRSSAGAPDERERFRKTFMVEPENILNILLRMVRGDRSSPMPLGRNAFTGPLLEAFDPGSPFASQHTHTTLAMLSLVNMATEFAEQSKNGALVHEKIAEIVRHFPTQQVHKALDSSFRDWKASKRGK</sequence>
<evidence type="ECO:0000313" key="2">
    <source>
        <dbReference type="EMBL" id="KZS97705.1"/>
    </source>
</evidence>
<feature type="compositionally biased region" description="Basic and acidic residues" evidence="1">
    <location>
        <begin position="383"/>
        <end position="395"/>
    </location>
</feature>
<dbReference type="Proteomes" id="UP000076722">
    <property type="component" value="Unassembled WGS sequence"/>
</dbReference>